<reference evidence="2 3" key="1">
    <citation type="submission" date="2020-03" db="EMBL/GenBank/DDBJ databases">
        <title>Tamlana sp. nov, isolated from XXX.</title>
        <authorList>
            <person name="Cao W.R."/>
        </authorList>
    </citation>
    <scope>NUCLEOTIDE SEQUENCE [LARGE SCALE GENOMIC DNA]</scope>
    <source>
        <strain evidence="2 3">HST1-43</strain>
    </source>
</reference>
<dbReference type="Proteomes" id="UP000760545">
    <property type="component" value="Unassembled WGS sequence"/>
</dbReference>
<dbReference type="EMBL" id="JAAVJS010000787">
    <property type="protein sequence ID" value="NJX17564.1"/>
    <property type="molecule type" value="Genomic_DNA"/>
</dbReference>
<protein>
    <recommendedName>
        <fullName evidence="1">Gliding motility protein SprA N-terminal domain-containing protein</fullName>
    </recommendedName>
</protein>
<evidence type="ECO:0000259" key="1">
    <source>
        <dbReference type="Pfam" id="PF14349"/>
    </source>
</evidence>
<evidence type="ECO:0000313" key="3">
    <source>
        <dbReference type="Proteomes" id="UP000760545"/>
    </source>
</evidence>
<feature type="domain" description="Gliding motility protein SprA N-terminal" evidence="1">
    <location>
        <begin position="2"/>
        <end position="82"/>
    </location>
</feature>
<gene>
    <name evidence="2" type="ORF">HC176_19015</name>
</gene>
<name>A0ABX1DKN0_9FLAO</name>
<dbReference type="RefSeq" id="WP_167920523.1">
    <property type="nucleotide sequence ID" value="NZ_JAAVJS010000787.1"/>
</dbReference>
<keyword evidence="3" id="KW-1185">Reference proteome</keyword>
<feature type="non-terminal residue" evidence="2">
    <location>
        <position position="98"/>
    </location>
</feature>
<accession>A0ABX1DKN0</accession>
<evidence type="ECO:0000313" key="2">
    <source>
        <dbReference type="EMBL" id="NJX17564.1"/>
    </source>
</evidence>
<proteinExistence type="predicted"/>
<dbReference type="InterPro" id="IPR025684">
    <property type="entry name" value="SprA_N_dom"/>
</dbReference>
<dbReference type="Pfam" id="PF14349">
    <property type="entry name" value="SprA_N"/>
    <property type="match status" value="1"/>
</dbReference>
<feature type="non-terminal residue" evidence="2">
    <location>
        <position position="1"/>
    </location>
</feature>
<sequence length="98" mass="11494">FSEQKSERRTVNVEGGATVQEFDRFANEYDENRHFFLAHYFRDHYDEALENYPFINSNVQITRVQVWVTNRTNNVQNLTDTRNIVAIQDLGESPVPGN</sequence>
<comment type="caution">
    <text evidence="2">The sequence shown here is derived from an EMBL/GenBank/DDBJ whole genome shotgun (WGS) entry which is preliminary data.</text>
</comment>
<organism evidence="2 3">
    <name type="scientific">Tamlana crocina</name>
    <dbReference type="NCBI Taxonomy" id="393006"/>
    <lineage>
        <taxon>Bacteria</taxon>
        <taxon>Pseudomonadati</taxon>
        <taxon>Bacteroidota</taxon>
        <taxon>Flavobacteriia</taxon>
        <taxon>Flavobacteriales</taxon>
        <taxon>Flavobacteriaceae</taxon>
        <taxon>Tamlana</taxon>
    </lineage>
</organism>